<keyword evidence="3" id="KW-1185">Reference proteome</keyword>
<dbReference type="AlphaFoldDB" id="A0A2S8SCX8"/>
<evidence type="ECO:0008006" key="4">
    <source>
        <dbReference type="Google" id="ProtNLM"/>
    </source>
</evidence>
<dbReference type="OrthoDB" id="229702at2"/>
<feature type="transmembrane region" description="Helical" evidence="1">
    <location>
        <begin position="219"/>
        <end position="239"/>
    </location>
</feature>
<feature type="transmembrane region" description="Helical" evidence="1">
    <location>
        <begin position="110"/>
        <end position="143"/>
    </location>
</feature>
<feature type="transmembrane region" description="Helical" evidence="1">
    <location>
        <begin position="21"/>
        <end position="45"/>
    </location>
</feature>
<feature type="transmembrane region" description="Helical" evidence="1">
    <location>
        <begin position="312"/>
        <end position="329"/>
    </location>
</feature>
<feature type="transmembrane region" description="Helical" evidence="1">
    <location>
        <begin position="341"/>
        <end position="361"/>
    </location>
</feature>
<feature type="transmembrane region" description="Helical" evidence="1">
    <location>
        <begin position="367"/>
        <end position="385"/>
    </location>
</feature>
<keyword evidence="1" id="KW-0472">Membrane</keyword>
<feature type="transmembrane region" description="Helical" evidence="1">
    <location>
        <begin position="283"/>
        <end position="300"/>
    </location>
</feature>
<sequence length="536" mass="58469">MRHGLSERLCRHAGGASMGALMDRLGALALGRGFWWLALMAAILIGPSMWPVQWSGNEINYFDLSYRFARPDAFTDHHAVFDNSYGRLLPFLLIGKTVDWLGFEGAKTVLALVLWIASSLGVAAVAQGIGLRLAELALGLLVFLRRQGILGNEWLFETVEAKGFAYVAVLFGLAAGLRGRWAVAMVLAALATYMHFLVGGFWALAFLVLYLLKGGRLAGALRHGLLFFVLILPVFIILLRERIGVSVDTSGLDMTLDQIYARYSVLFHVAPLIDGITGFIKDWLPGLCAHLLLLAGLVALRDRFPDRATGRWLIGLNLYVLAALAVYMADNGSFRFAQFYLLRPEGLIYLLSLLLAAQLLFGLADNAVARRLGVLAVLASVLLVTPKALTNLELMVKDHPAATRMLSALTPDQRGVLDWVRENTAPEDAILVEPVGRGTIMEGDPFPGGLERLSGRGFIVNFKYIPTAKADLVRWYGLIRARLEFFRGDCAANATLGADYAVFRLKDGWGQAGGCVTPVYSNGSYMIGRVLPVVGG</sequence>
<dbReference type="EMBL" id="PVEP01000001">
    <property type="protein sequence ID" value="PQV58711.1"/>
    <property type="molecule type" value="Genomic_DNA"/>
</dbReference>
<keyword evidence="1" id="KW-1133">Transmembrane helix</keyword>
<proteinExistence type="predicted"/>
<evidence type="ECO:0000313" key="3">
    <source>
        <dbReference type="Proteomes" id="UP000238338"/>
    </source>
</evidence>
<dbReference type="RefSeq" id="WP_146111531.1">
    <property type="nucleotide sequence ID" value="NZ_PVEP01000001.1"/>
</dbReference>
<protein>
    <recommendedName>
        <fullName evidence="4">4-amino-4-deoxy-L-arabinose transferase-like glycosyltransferase</fullName>
    </recommendedName>
</protein>
<organism evidence="2 3">
    <name type="scientific">Albidovulum denitrificans</name>
    <dbReference type="NCBI Taxonomy" id="404881"/>
    <lineage>
        <taxon>Bacteria</taxon>
        <taxon>Pseudomonadati</taxon>
        <taxon>Pseudomonadota</taxon>
        <taxon>Alphaproteobacteria</taxon>
        <taxon>Rhodobacterales</taxon>
        <taxon>Paracoccaceae</taxon>
        <taxon>Albidovulum</taxon>
    </lineage>
</organism>
<keyword evidence="1" id="KW-0812">Transmembrane</keyword>
<accession>A0A2S8SCX8</accession>
<evidence type="ECO:0000313" key="2">
    <source>
        <dbReference type="EMBL" id="PQV58711.1"/>
    </source>
</evidence>
<gene>
    <name evidence="2" type="ORF">LX70_00523</name>
</gene>
<feature type="transmembrane region" description="Helical" evidence="1">
    <location>
        <begin position="193"/>
        <end position="212"/>
    </location>
</feature>
<name>A0A2S8SCX8_9RHOB</name>
<dbReference type="Proteomes" id="UP000238338">
    <property type="component" value="Unassembled WGS sequence"/>
</dbReference>
<evidence type="ECO:0000256" key="1">
    <source>
        <dbReference type="SAM" id="Phobius"/>
    </source>
</evidence>
<comment type="caution">
    <text evidence="2">The sequence shown here is derived from an EMBL/GenBank/DDBJ whole genome shotgun (WGS) entry which is preliminary data.</text>
</comment>
<reference evidence="2 3" key="1">
    <citation type="submission" date="2018-02" db="EMBL/GenBank/DDBJ databases">
        <title>Genomic Encyclopedia of Archaeal and Bacterial Type Strains, Phase II (KMG-II): from individual species to whole genera.</title>
        <authorList>
            <person name="Goeker M."/>
        </authorList>
    </citation>
    <scope>NUCLEOTIDE SEQUENCE [LARGE SCALE GENOMIC DNA]</scope>
    <source>
        <strain evidence="2 3">DSM 18921</strain>
    </source>
</reference>
<feature type="transmembrane region" description="Helical" evidence="1">
    <location>
        <begin position="259"/>
        <end position="276"/>
    </location>
</feature>